<dbReference type="FunFam" id="1.10.3730.20:FF:000001">
    <property type="entry name" value="Quaternary ammonium compound resistance transporter SugE"/>
    <property type="match status" value="1"/>
</dbReference>
<dbReference type="EMBL" id="BA000028">
    <property type="protein sequence ID" value="BAC15219.1"/>
    <property type="molecule type" value="Genomic_DNA"/>
</dbReference>
<feature type="transmembrane region" description="Helical" evidence="8">
    <location>
        <begin position="59"/>
        <end position="78"/>
    </location>
</feature>
<organism evidence="9 10">
    <name type="scientific">Oceanobacillus iheyensis (strain DSM 14371 / CIP 107618 / JCM 11309 / KCTC 3954 / HTE831)</name>
    <dbReference type="NCBI Taxonomy" id="221109"/>
    <lineage>
        <taxon>Bacteria</taxon>
        <taxon>Bacillati</taxon>
        <taxon>Bacillota</taxon>
        <taxon>Bacilli</taxon>
        <taxon>Bacillales</taxon>
        <taxon>Bacillaceae</taxon>
        <taxon>Oceanobacillus</taxon>
    </lineage>
</organism>
<accession>Q8ELG4</accession>
<dbReference type="Proteomes" id="UP000000822">
    <property type="component" value="Chromosome"/>
</dbReference>
<dbReference type="InterPro" id="IPR000390">
    <property type="entry name" value="Small_drug/metabolite_transptr"/>
</dbReference>
<dbReference type="InterPro" id="IPR037185">
    <property type="entry name" value="EmrE-like"/>
</dbReference>
<dbReference type="PANTHER" id="PTHR30561">
    <property type="entry name" value="SMR FAMILY PROTON-DEPENDENT DRUG EFFLUX TRANSPORTER SUGE"/>
    <property type="match status" value="1"/>
</dbReference>
<protein>
    <submittedName>
        <fullName evidence="9">Chaperonin</fullName>
    </submittedName>
</protein>
<dbReference type="AlphaFoldDB" id="Q8ELG4"/>
<comment type="similarity">
    <text evidence="7">Belongs to the drug/metabolite transporter (DMT) superfamily. Small multidrug resistance (SMR) (TC 2.A.7.1) family.</text>
</comment>
<evidence type="ECO:0000256" key="2">
    <source>
        <dbReference type="ARBA" id="ARBA00022448"/>
    </source>
</evidence>
<keyword evidence="2" id="KW-0813">Transport</keyword>
<reference evidence="9 10" key="2">
    <citation type="journal article" date="2002" name="Nucleic Acids Res.">
        <title>Genome sequence of Oceanobacillus iheyensis isolated from the Iheya Ridge and its unexpected adaptive capabilities to extreme environments.</title>
        <authorList>
            <person name="Takami H."/>
            <person name="Takaki Y."/>
            <person name="Uchiyama I."/>
        </authorList>
    </citation>
    <scope>NUCLEOTIDE SEQUENCE [LARGE SCALE GENOMIC DNA]</scope>
    <source>
        <strain evidence="10">DSM 14371 / CIP 107618 / JCM 11309 / KCTC 3954 / HTE831</strain>
    </source>
</reference>
<dbReference type="GO" id="GO:0005886">
    <property type="term" value="C:plasma membrane"/>
    <property type="evidence" value="ECO:0007669"/>
    <property type="project" value="UniProtKB-SubCell"/>
</dbReference>
<dbReference type="OrthoDB" id="21828at2"/>
<evidence type="ECO:0000256" key="8">
    <source>
        <dbReference type="SAM" id="Phobius"/>
    </source>
</evidence>
<dbReference type="KEGG" id="oih:OB3263"/>
<dbReference type="Gene3D" id="1.10.3730.20">
    <property type="match status" value="1"/>
</dbReference>
<sequence>MNWIILILAGLSEVVGVNGIQKVSAGKKKSGFAFLIIGFAVSLTLLSIAMSTIPLGVAYAVWTGMGTVGSVVIGMIFYNDSADRKRIFFLSLIVVAVIGLRIVSN</sequence>
<dbReference type="STRING" id="221109.gene:10735515"/>
<keyword evidence="5 8" id="KW-1133">Transmembrane helix</keyword>
<dbReference type="GO" id="GO:0022857">
    <property type="term" value="F:transmembrane transporter activity"/>
    <property type="evidence" value="ECO:0007669"/>
    <property type="project" value="InterPro"/>
</dbReference>
<evidence type="ECO:0000313" key="10">
    <source>
        <dbReference type="Proteomes" id="UP000000822"/>
    </source>
</evidence>
<reference evidence="9 10" key="1">
    <citation type="journal article" date="2001" name="FEMS Microbiol. Lett.">
        <title>Oceanobacillus iheyensis gen. nov., sp. nov., a deep-sea extremely halotolerant and alkaliphilic species isolated from a depth of 1050 m on the Iheya Ridge.</title>
        <authorList>
            <person name="Lu J."/>
            <person name="Nogi Y."/>
            <person name="Takami H."/>
        </authorList>
    </citation>
    <scope>NUCLEOTIDE SEQUENCE [LARGE SCALE GENOMIC DNA]</scope>
    <source>
        <strain evidence="10">DSM 14371 / CIP 107618 / JCM 11309 / KCTC 3954 / HTE831</strain>
    </source>
</reference>
<keyword evidence="3" id="KW-1003">Cell membrane</keyword>
<keyword evidence="6 8" id="KW-0472">Membrane</keyword>
<dbReference type="PANTHER" id="PTHR30561:SF0">
    <property type="entry name" value="GUANIDINIUM EXPORTER"/>
    <property type="match status" value="1"/>
</dbReference>
<dbReference type="SUPFAM" id="SSF103481">
    <property type="entry name" value="Multidrug resistance efflux transporter EmrE"/>
    <property type="match status" value="1"/>
</dbReference>
<feature type="transmembrane region" description="Helical" evidence="8">
    <location>
        <begin position="87"/>
        <end position="104"/>
    </location>
</feature>
<feature type="transmembrane region" description="Helical" evidence="8">
    <location>
        <begin position="32"/>
        <end position="53"/>
    </location>
</feature>
<evidence type="ECO:0000256" key="5">
    <source>
        <dbReference type="ARBA" id="ARBA00022989"/>
    </source>
</evidence>
<name>Q8ELG4_OCEIH</name>
<dbReference type="RefSeq" id="WP_011067659.1">
    <property type="nucleotide sequence ID" value="NC_004193.1"/>
</dbReference>
<evidence type="ECO:0000313" key="9">
    <source>
        <dbReference type="EMBL" id="BAC15219.1"/>
    </source>
</evidence>
<comment type="subcellular location">
    <subcellularLocation>
        <location evidence="1 7">Cell membrane</location>
        <topology evidence="1 7">Multi-pass membrane protein</topology>
    </subcellularLocation>
</comment>
<dbReference type="eggNOG" id="COG2076">
    <property type="taxonomic scope" value="Bacteria"/>
</dbReference>
<dbReference type="Pfam" id="PF00893">
    <property type="entry name" value="Multi_Drug_Res"/>
    <property type="match status" value="1"/>
</dbReference>
<evidence type="ECO:0000256" key="7">
    <source>
        <dbReference type="RuleBase" id="RU003942"/>
    </source>
</evidence>
<evidence type="ECO:0000256" key="4">
    <source>
        <dbReference type="ARBA" id="ARBA00022692"/>
    </source>
</evidence>
<dbReference type="InterPro" id="IPR045324">
    <property type="entry name" value="Small_multidrug_res"/>
</dbReference>
<dbReference type="PhylomeDB" id="Q8ELG4"/>
<keyword evidence="10" id="KW-1185">Reference proteome</keyword>
<evidence type="ECO:0000256" key="1">
    <source>
        <dbReference type="ARBA" id="ARBA00004651"/>
    </source>
</evidence>
<proteinExistence type="inferred from homology"/>
<evidence type="ECO:0000256" key="3">
    <source>
        <dbReference type="ARBA" id="ARBA00022475"/>
    </source>
</evidence>
<evidence type="ECO:0000256" key="6">
    <source>
        <dbReference type="ARBA" id="ARBA00023136"/>
    </source>
</evidence>
<keyword evidence="4 7" id="KW-0812">Transmembrane</keyword>
<dbReference type="HOGENOM" id="CLU_133067_1_2_9"/>
<gene>
    <name evidence="9" type="ordered locus">OB3263</name>
</gene>